<organism evidence="8 9">
    <name type="scientific">Streptoalloteichus hindustanus</name>
    <dbReference type="NCBI Taxonomy" id="2017"/>
    <lineage>
        <taxon>Bacteria</taxon>
        <taxon>Bacillati</taxon>
        <taxon>Actinomycetota</taxon>
        <taxon>Actinomycetes</taxon>
        <taxon>Pseudonocardiales</taxon>
        <taxon>Pseudonocardiaceae</taxon>
        <taxon>Streptoalloteichus</taxon>
    </lineage>
</organism>
<dbReference type="GO" id="GO:0020037">
    <property type="term" value="F:heme binding"/>
    <property type="evidence" value="ECO:0007669"/>
    <property type="project" value="InterPro"/>
</dbReference>
<evidence type="ECO:0000256" key="2">
    <source>
        <dbReference type="ARBA" id="ARBA00022617"/>
    </source>
</evidence>
<keyword evidence="5 7" id="KW-0408">Iron</keyword>
<dbReference type="Pfam" id="PF00067">
    <property type="entry name" value="p450"/>
    <property type="match status" value="1"/>
</dbReference>
<name>A0A1M4XM81_STRHI</name>
<evidence type="ECO:0000256" key="3">
    <source>
        <dbReference type="ARBA" id="ARBA00022723"/>
    </source>
</evidence>
<accession>A0A1M4XM81</accession>
<dbReference type="STRING" id="2017.SAMN05444320_10253"/>
<evidence type="ECO:0000256" key="7">
    <source>
        <dbReference type="RuleBase" id="RU000461"/>
    </source>
</evidence>
<dbReference type="CDD" id="cd11032">
    <property type="entry name" value="P450_EryK-like"/>
    <property type="match status" value="1"/>
</dbReference>
<dbReference type="PANTHER" id="PTHR46696">
    <property type="entry name" value="P450, PUTATIVE (EUROFUNG)-RELATED"/>
    <property type="match status" value="1"/>
</dbReference>
<dbReference type="OrthoDB" id="4133219at2"/>
<dbReference type="PROSITE" id="PS00086">
    <property type="entry name" value="CYTOCHROME_P450"/>
    <property type="match status" value="1"/>
</dbReference>
<dbReference type="GO" id="GO:0006707">
    <property type="term" value="P:cholesterol catabolic process"/>
    <property type="evidence" value="ECO:0007669"/>
    <property type="project" value="TreeGrafter"/>
</dbReference>
<dbReference type="PRINTS" id="PR00359">
    <property type="entry name" value="BP450"/>
</dbReference>
<dbReference type="SUPFAM" id="SSF48264">
    <property type="entry name" value="Cytochrome P450"/>
    <property type="match status" value="1"/>
</dbReference>
<keyword evidence="9" id="KW-1185">Reference proteome</keyword>
<evidence type="ECO:0000256" key="5">
    <source>
        <dbReference type="ARBA" id="ARBA00023004"/>
    </source>
</evidence>
<dbReference type="InterPro" id="IPR002397">
    <property type="entry name" value="Cyt_P450_B"/>
</dbReference>
<sequence>MSDVKLTAIDVEDGGRRFLAALAELRNAAPLRRESENIWEVFRYAETLRAMSDYETFSSDTSGVIPPDPALERLNRGSFVRMDPPQHRKLRRLASQAFTPRMVAQLGPRIRELTTELLDEVAGQGRIDLVRDVAYPLPVTVIAEMLGVPVADRDKYRRWATALFEGGRSDSTLPSEERMAVVRENVLEMIEYLRRHIEIRRDDARDDLTTKLVEAEVDGERLDDDEISAFMMLLLVAGHVSTTALLGNMVLCLDENPVAGAEVRADRDLVPAAIEETLRLRTPFTRMVRVTTREVELGGTTLPKSALVILWLAAANRDERQFPDPDRFSLHRDPNPHVSFGHGIHFCLGAPLARLESKIALNLLMDRYAKLSVDWDAVRYTDANSLLSASELPLDVVPA</sequence>
<keyword evidence="3 7" id="KW-0479">Metal-binding</keyword>
<evidence type="ECO:0000313" key="8">
    <source>
        <dbReference type="EMBL" id="SHE94684.1"/>
    </source>
</evidence>
<keyword evidence="2 7" id="KW-0349">Heme</keyword>
<dbReference type="GO" id="GO:0008395">
    <property type="term" value="F:steroid hydroxylase activity"/>
    <property type="evidence" value="ECO:0007669"/>
    <property type="project" value="TreeGrafter"/>
</dbReference>
<evidence type="ECO:0000256" key="1">
    <source>
        <dbReference type="ARBA" id="ARBA00010617"/>
    </source>
</evidence>
<dbReference type="EMBL" id="FQVN01000002">
    <property type="protein sequence ID" value="SHE94684.1"/>
    <property type="molecule type" value="Genomic_DNA"/>
</dbReference>
<dbReference type="InterPro" id="IPR001128">
    <property type="entry name" value="Cyt_P450"/>
</dbReference>
<dbReference type="AlphaFoldDB" id="A0A1M4XM81"/>
<dbReference type="InterPro" id="IPR036396">
    <property type="entry name" value="Cyt_P450_sf"/>
</dbReference>
<protein>
    <submittedName>
        <fullName evidence="8">Cytochrome P450</fullName>
    </submittedName>
</protein>
<dbReference type="PANTHER" id="PTHR46696:SF4">
    <property type="entry name" value="BIOTIN BIOSYNTHESIS CYTOCHROME P450"/>
    <property type="match status" value="1"/>
</dbReference>
<reference evidence="8 9" key="1">
    <citation type="submission" date="2016-11" db="EMBL/GenBank/DDBJ databases">
        <authorList>
            <person name="Jaros S."/>
            <person name="Januszkiewicz K."/>
            <person name="Wedrychowicz H."/>
        </authorList>
    </citation>
    <scope>NUCLEOTIDE SEQUENCE [LARGE SCALE GENOMIC DNA]</scope>
    <source>
        <strain evidence="8 9">DSM 44523</strain>
    </source>
</reference>
<dbReference type="Gene3D" id="1.10.630.10">
    <property type="entry name" value="Cytochrome P450"/>
    <property type="match status" value="1"/>
</dbReference>
<evidence type="ECO:0000256" key="6">
    <source>
        <dbReference type="ARBA" id="ARBA00023033"/>
    </source>
</evidence>
<dbReference type="Proteomes" id="UP000184501">
    <property type="component" value="Unassembled WGS sequence"/>
</dbReference>
<evidence type="ECO:0000256" key="4">
    <source>
        <dbReference type="ARBA" id="ARBA00023002"/>
    </source>
</evidence>
<dbReference type="GO" id="GO:0005506">
    <property type="term" value="F:iron ion binding"/>
    <property type="evidence" value="ECO:0007669"/>
    <property type="project" value="InterPro"/>
</dbReference>
<dbReference type="GO" id="GO:0036199">
    <property type="term" value="F:cholest-4-en-3-one 26-monooxygenase activity"/>
    <property type="evidence" value="ECO:0007669"/>
    <property type="project" value="TreeGrafter"/>
</dbReference>
<dbReference type="RefSeq" id="WP_159447695.1">
    <property type="nucleotide sequence ID" value="NZ_FQVN01000002.1"/>
</dbReference>
<proteinExistence type="inferred from homology"/>
<dbReference type="InterPro" id="IPR017972">
    <property type="entry name" value="Cyt_P450_CS"/>
</dbReference>
<gene>
    <name evidence="8" type="ORF">SAMN05444320_10253</name>
</gene>
<keyword evidence="4 7" id="KW-0560">Oxidoreductase</keyword>
<keyword evidence="6 7" id="KW-0503">Monooxygenase</keyword>
<comment type="similarity">
    <text evidence="1 7">Belongs to the cytochrome P450 family.</text>
</comment>
<dbReference type="FunFam" id="1.10.630.10:FF:000018">
    <property type="entry name" value="Cytochrome P450 monooxygenase"/>
    <property type="match status" value="1"/>
</dbReference>
<evidence type="ECO:0000313" key="9">
    <source>
        <dbReference type="Proteomes" id="UP000184501"/>
    </source>
</evidence>